<protein>
    <submittedName>
        <fullName evidence="2">Glycosyl transferase family 2</fullName>
    </submittedName>
</protein>
<reference evidence="2 3" key="1">
    <citation type="submission" date="2016-12" db="EMBL/GenBank/DDBJ databases">
        <authorList>
            <person name="Song W.-J."/>
            <person name="Kurnit D.M."/>
        </authorList>
    </citation>
    <scope>NUCLEOTIDE SEQUENCE [LARGE SCALE GENOMIC DNA]</scope>
    <source>
        <strain evidence="2 3">HSG9</strain>
    </source>
</reference>
<evidence type="ECO:0000313" key="2">
    <source>
        <dbReference type="EMBL" id="OQD42950.1"/>
    </source>
</evidence>
<dbReference type="PANTHER" id="PTHR22916">
    <property type="entry name" value="GLYCOSYLTRANSFERASE"/>
    <property type="match status" value="1"/>
</dbReference>
<dbReference type="GO" id="GO:0016758">
    <property type="term" value="F:hexosyltransferase activity"/>
    <property type="evidence" value="ECO:0007669"/>
    <property type="project" value="UniProtKB-ARBA"/>
</dbReference>
<dbReference type="Proteomes" id="UP000191680">
    <property type="component" value="Unassembled WGS sequence"/>
</dbReference>
<evidence type="ECO:0000313" key="3">
    <source>
        <dbReference type="Proteomes" id="UP000191680"/>
    </source>
</evidence>
<name>A0A1V6LRY4_9FLAO</name>
<dbReference type="RefSeq" id="WP_080318746.1">
    <property type="nucleotide sequence ID" value="NZ_MTBC01000004.1"/>
</dbReference>
<sequence>MVSIIIPFKNTENYIEACLNSIIKQDYKNWEVLAIDDSSTDNSTETVKNLASRHDKIHYLKNKGKGIIPALQTGYEQATGMFITRMDSDDIMTKKRLSTMVNALKNAGKGHVAVGQVKYFSDEGISDGYAKYESWLNQLTAQGTNYEEIYKECVIPSPCWMVYKTDFDASNGFNPLRYPEDYDLTFRFYANGLKIIPCNKILHYWRDYGTRTSRTHEHYAQNYFLDIKLHYFLKLEYTFNRPLVLWGAGFKGKTIAKKLTKKQVPFIWVCDNPNKIGKNIYGTTLKHYSVLKSIQNPQSIVTVANEKAQLEIRGFLGKQGQRQAVDYFFFC</sequence>
<feature type="domain" description="Glycosyltransferase 2-like" evidence="1">
    <location>
        <begin position="3"/>
        <end position="162"/>
    </location>
</feature>
<dbReference type="InterPro" id="IPR001173">
    <property type="entry name" value="Glyco_trans_2-like"/>
</dbReference>
<dbReference type="EMBL" id="MTBC01000004">
    <property type="protein sequence ID" value="OQD42950.1"/>
    <property type="molecule type" value="Genomic_DNA"/>
</dbReference>
<accession>A0A1V6LRY4</accession>
<proteinExistence type="predicted"/>
<dbReference type="InterPro" id="IPR029044">
    <property type="entry name" value="Nucleotide-diphossugar_trans"/>
</dbReference>
<dbReference type="SUPFAM" id="SSF53448">
    <property type="entry name" value="Nucleotide-diphospho-sugar transferases"/>
    <property type="match status" value="1"/>
</dbReference>
<gene>
    <name evidence="2" type="ORF">BUL40_07595</name>
</gene>
<keyword evidence="2" id="KW-0808">Transferase</keyword>
<dbReference type="OrthoDB" id="9815829at2"/>
<dbReference type="Pfam" id="PF00535">
    <property type="entry name" value="Glycos_transf_2"/>
    <property type="match status" value="1"/>
</dbReference>
<comment type="caution">
    <text evidence="2">The sequence shown here is derived from an EMBL/GenBank/DDBJ whole genome shotgun (WGS) entry which is preliminary data.</text>
</comment>
<organism evidence="2 3">
    <name type="scientific">Croceivirga radicis</name>
    <dbReference type="NCBI Taxonomy" id="1929488"/>
    <lineage>
        <taxon>Bacteria</taxon>
        <taxon>Pseudomonadati</taxon>
        <taxon>Bacteroidota</taxon>
        <taxon>Flavobacteriia</taxon>
        <taxon>Flavobacteriales</taxon>
        <taxon>Flavobacteriaceae</taxon>
        <taxon>Croceivirga</taxon>
    </lineage>
</organism>
<dbReference type="CDD" id="cd00761">
    <property type="entry name" value="Glyco_tranf_GTA_type"/>
    <property type="match status" value="1"/>
</dbReference>
<evidence type="ECO:0000259" key="1">
    <source>
        <dbReference type="Pfam" id="PF00535"/>
    </source>
</evidence>
<dbReference type="Gene3D" id="3.90.550.10">
    <property type="entry name" value="Spore Coat Polysaccharide Biosynthesis Protein SpsA, Chain A"/>
    <property type="match status" value="1"/>
</dbReference>
<keyword evidence="3" id="KW-1185">Reference proteome</keyword>
<dbReference type="PANTHER" id="PTHR22916:SF3">
    <property type="entry name" value="UDP-GLCNAC:BETAGAL BETA-1,3-N-ACETYLGLUCOSAMINYLTRANSFERASE-LIKE PROTEIN 1"/>
    <property type="match status" value="1"/>
</dbReference>
<dbReference type="AlphaFoldDB" id="A0A1V6LRY4"/>